<name>A0AAN7Z0G1_9MYCE</name>
<organism evidence="3 4">
    <name type="scientific">Dictyostelium firmibasis</name>
    <dbReference type="NCBI Taxonomy" id="79012"/>
    <lineage>
        <taxon>Eukaryota</taxon>
        <taxon>Amoebozoa</taxon>
        <taxon>Evosea</taxon>
        <taxon>Eumycetozoa</taxon>
        <taxon>Dictyostelia</taxon>
        <taxon>Dictyosteliales</taxon>
        <taxon>Dictyosteliaceae</taxon>
        <taxon>Dictyostelium</taxon>
    </lineage>
</organism>
<feature type="compositionally biased region" description="Low complexity" evidence="1">
    <location>
        <begin position="1044"/>
        <end position="1072"/>
    </location>
</feature>
<dbReference type="AlphaFoldDB" id="A0AAN7Z0G1"/>
<evidence type="ECO:0000313" key="4">
    <source>
        <dbReference type="Proteomes" id="UP001344447"/>
    </source>
</evidence>
<dbReference type="Pfam" id="PF00566">
    <property type="entry name" value="RabGAP-TBC"/>
    <property type="match status" value="1"/>
</dbReference>
<reference evidence="3 4" key="1">
    <citation type="submission" date="2023-11" db="EMBL/GenBank/DDBJ databases">
        <title>Dfirmibasis_genome.</title>
        <authorList>
            <person name="Edelbroek B."/>
            <person name="Kjellin J."/>
            <person name="Jerlstrom-Hultqvist J."/>
            <person name="Soderbom F."/>
        </authorList>
    </citation>
    <scope>NUCLEOTIDE SEQUENCE [LARGE SCALE GENOMIC DNA]</scope>
    <source>
        <strain evidence="3 4">TNS-C-14</strain>
    </source>
</reference>
<feature type="compositionally biased region" description="Low complexity" evidence="1">
    <location>
        <begin position="869"/>
        <end position="888"/>
    </location>
</feature>
<feature type="compositionally biased region" description="Polar residues" evidence="1">
    <location>
        <begin position="722"/>
        <end position="765"/>
    </location>
</feature>
<feature type="compositionally biased region" description="Low complexity" evidence="1">
    <location>
        <begin position="820"/>
        <end position="837"/>
    </location>
</feature>
<dbReference type="SUPFAM" id="SSF52821">
    <property type="entry name" value="Rhodanese/Cell cycle control phosphatase"/>
    <property type="match status" value="1"/>
</dbReference>
<protein>
    <recommendedName>
        <fullName evidence="2">Rab-GAP TBC domain-containing protein</fullName>
    </recommendedName>
</protein>
<evidence type="ECO:0000313" key="3">
    <source>
        <dbReference type="EMBL" id="KAK5583222.1"/>
    </source>
</evidence>
<evidence type="ECO:0000256" key="1">
    <source>
        <dbReference type="SAM" id="MobiDB-lite"/>
    </source>
</evidence>
<dbReference type="PANTHER" id="PTHR13297:SF5">
    <property type="entry name" value="TBC1 DOMAIN FAMILY MEMBER 23"/>
    <property type="match status" value="1"/>
</dbReference>
<evidence type="ECO:0000259" key="2">
    <source>
        <dbReference type="Pfam" id="PF00566"/>
    </source>
</evidence>
<sequence>MNESREQVIESLVKKILEKASQDDYSYDEWSLSKKQIKELCELQTPNNLRYAVWKHIVQQGDQGFVDNRLTSSNGSNNTSPTGGVNSEPIFHNEMLNRDCLQLSHDYNLISQIKSFNNSSSSYSFDSFSTINKSNTTSILDQSSTSNSSTLLDAPLQPLNASPILNEYGSGGGDGGSGGSTTSSLSSSTNFEDIKNLSTESIAERLSRFIRFFCTKTKREYSIDVAKLMIPFVVLSLVEEMNTLKLQKSSSSSSSSSSPSIIHQNPTEQDWMSLSLKLIEAISNSGIFPYSIANPILLCESEMFRILLLYHDPVLSHFLNQRTVNSMHYFYEWINHMFCGCIDIKFLIQIWDLFLYHNNQDFYIYFALALIISKREATLSLVKGNSKDILQLLEEKNIVNCLSNQIKLPGLVKKAEQLRSCTPLTFIRNWNKLFTYCKHPISPKLDQIKLIYLEYKYAVCMSIDVEELILNSKLDDSQNIKEKFSYYCQDDELQEYPDHFFVFDCRIYKYYKAGKFPGAFHLPPSLLVTQPEEFTRVIQSFSDMKGYTRFTFYDNWQQFNQATSNNNTDADTNENGDMNMNILKFLKEGFPYISKVPSGYKKIHDLFLSKGLELAVHYAENCPVCNPNAFNTLPPSSPITPQSPTIEQTPKERWLSKIRSFRQSTNLTNTTTTNTTTTTTNTSTITTPNPPLQSETNDSSLKSAFSFFKDKLKIRDKSSIYDNQSESTSISNNNLPQIGSGNITATPSKIDSPHHSSLTIGSNRTPLRKPQQPSPKSLIDLDNIDSSGNPTTTSNTTGSILDSNNGFDSGLLSPSVKSLNNSINNNNNNNNNNNSFNDSGVLSPSVRGLDNSVSNNDNGVLSPSVRGLNSSGTNINNTTTNINKVNSNDTTKLNISGNNVKVIDNNNLNNNDNDNDNNSQNNNLITSIWNNGTTNSGSKINFNSTFYLPNLSPFIMDFEEDENEAFEEGKKYYYYIDEKNYPKEAEEFIYDREKIQKEEMEAENEFNKEYKGIEVWLDTCSFMFDCVEQEQKQQLQSIDNNGASTDVNSSSSSISTTTTTTTTTNSTVSTSIQRTQPQNRFIIITDNDIITLKEHPIYNGYVKVDYQYSLNAIQRISYKKNNPNLLEFSFDRDEIKKNSNELPPKDQIINSSESIDSNTSQENIFKKSYIFDDISPILKAINKN</sequence>
<dbReference type="SUPFAM" id="SSF47923">
    <property type="entry name" value="Ypt/Rab-GAP domain of gyp1p"/>
    <property type="match status" value="1"/>
</dbReference>
<feature type="compositionally biased region" description="Polar residues" evidence="1">
    <location>
        <begin position="851"/>
        <end position="861"/>
    </location>
</feature>
<gene>
    <name evidence="3" type="ORF">RB653_004813</name>
</gene>
<feature type="domain" description="Rab-GAP TBC" evidence="2">
    <location>
        <begin position="295"/>
        <end position="376"/>
    </location>
</feature>
<feature type="region of interest" description="Disordered" evidence="1">
    <location>
        <begin position="662"/>
        <end position="698"/>
    </location>
</feature>
<dbReference type="Proteomes" id="UP001344447">
    <property type="component" value="Unassembled WGS sequence"/>
</dbReference>
<dbReference type="InterPro" id="IPR036873">
    <property type="entry name" value="Rhodanese-like_dom_sf"/>
</dbReference>
<proteinExistence type="predicted"/>
<feature type="region of interest" description="Disordered" evidence="1">
    <location>
        <begin position="163"/>
        <end position="188"/>
    </location>
</feature>
<dbReference type="InterPro" id="IPR039755">
    <property type="entry name" value="TBC1D23"/>
</dbReference>
<feature type="region of interest" description="Disordered" evidence="1">
    <location>
        <begin position="818"/>
        <end position="895"/>
    </location>
</feature>
<dbReference type="InterPro" id="IPR000195">
    <property type="entry name" value="Rab-GAP-TBC_dom"/>
</dbReference>
<accession>A0AAN7Z0G1</accession>
<dbReference type="Gene3D" id="1.10.472.80">
    <property type="entry name" value="Ypt/Rab-GAP domain of gyp1p, domain 3"/>
    <property type="match status" value="1"/>
</dbReference>
<dbReference type="GO" id="GO:0005829">
    <property type="term" value="C:cytosol"/>
    <property type="evidence" value="ECO:0007669"/>
    <property type="project" value="GOC"/>
</dbReference>
<feature type="compositionally biased region" description="Gly residues" evidence="1">
    <location>
        <begin position="169"/>
        <end position="179"/>
    </location>
</feature>
<feature type="compositionally biased region" description="Low complexity" evidence="1">
    <location>
        <begin position="786"/>
        <end position="799"/>
    </location>
</feature>
<dbReference type="GO" id="GO:0042147">
    <property type="term" value="P:retrograde transport, endosome to Golgi"/>
    <property type="evidence" value="ECO:0007669"/>
    <property type="project" value="InterPro"/>
</dbReference>
<keyword evidence="4" id="KW-1185">Reference proteome</keyword>
<dbReference type="InterPro" id="IPR035969">
    <property type="entry name" value="Rab-GAP_TBC_sf"/>
</dbReference>
<feature type="region of interest" description="Disordered" evidence="1">
    <location>
        <begin position="722"/>
        <end position="805"/>
    </location>
</feature>
<feature type="region of interest" description="Disordered" evidence="1">
    <location>
        <begin position="1040"/>
        <end position="1072"/>
    </location>
</feature>
<dbReference type="PANTHER" id="PTHR13297">
    <property type="entry name" value="TBC1 DOMAIN FAMILY MEMBER 23-RELATED"/>
    <property type="match status" value="1"/>
</dbReference>
<feature type="compositionally biased region" description="Low complexity" evidence="1">
    <location>
        <begin position="665"/>
        <end position="687"/>
    </location>
</feature>
<dbReference type="EMBL" id="JAVFKY010000001">
    <property type="protein sequence ID" value="KAK5583222.1"/>
    <property type="molecule type" value="Genomic_DNA"/>
</dbReference>
<comment type="caution">
    <text evidence="3">The sequence shown here is derived from an EMBL/GenBank/DDBJ whole genome shotgun (WGS) entry which is preliminary data.</text>
</comment>